<dbReference type="EMBL" id="CM056801">
    <property type="protein sequence ID" value="KAJ8708669.1"/>
    <property type="molecule type" value="Genomic_DNA"/>
</dbReference>
<dbReference type="Proteomes" id="UP001231649">
    <property type="component" value="Chromosome 25"/>
</dbReference>
<accession>A0ACC2Q780</accession>
<gene>
    <name evidence="1" type="ORF">PYW08_010051</name>
</gene>
<evidence type="ECO:0000313" key="2">
    <source>
        <dbReference type="Proteomes" id="UP001231649"/>
    </source>
</evidence>
<comment type="caution">
    <text evidence="1">The sequence shown here is derived from an EMBL/GenBank/DDBJ whole genome shotgun (WGS) entry which is preliminary data.</text>
</comment>
<sequence length="508" mass="57923">MLNCTLKTQGGKGNEGMFIERGPRAIVAAGKPTEQPNLKVADHLKHYLLQEEVDALISDAIIPETKPVSYRFRRSCNVGELINPPVKTKFETLVNEVKETCYSSYWNKPLGKTRDLTPFLPAGFDPRNTTFGRKTLYVDTAYDIIMPKDTPVEKTPPSLDPGYQTNRSYCSPPYDPNKTFGVTYRPDKRGTYAKCCVMEDRILLGTAYRSPRTVSETENKIRLDPQMGHSLAPYDNIKCVPKGFAFGKLIAPTGNVPNCLTTCPSNSGREFFLKCLAYLNTLRKTLSKLVDEKFFKKIYLNIKYLDQTNTGWLPKDIIYNFCSSKNIRVNHTLIEPLLEMWNAFDGSQIEYRIFVDIINFRKPWPDIPKIPNVGVECLEYSTTYNDMVKPGKEIDRRRMAGLPSARYIDRDEVKTPTGMCKGDRICLPEETDVRACISPSNLTMFGVSHRDMFAKRSPDVVRRVFEAAGEKFSDEKFNELWNEAKKCHSQGWVSYGTFRKVLDEITLT</sequence>
<protein>
    <submittedName>
        <fullName evidence="1">Uncharacterized protein</fullName>
    </submittedName>
</protein>
<organism evidence="1 2">
    <name type="scientific">Mythimna loreyi</name>
    <dbReference type="NCBI Taxonomy" id="667449"/>
    <lineage>
        <taxon>Eukaryota</taxon>
        <taxon>Metazoa</taxon>
        <taxon>Ecdysozoa</taxon>
        <taxon>Arthropoda</taxon>
        <taxon>Hexapoda</taxon>
        <taxon>Insecta</taxon>
        <taxon>Pterygota</taxon>
        <taxon>Neoptera</taxon>
        <taxon>Endopterygota</taxon>
        <taxon>Lepidoptera</taxon>
        <taxon>Glossata</taxon>
        <taxon>Ditrysia</taxon>
        <taxon>Noctuoidea</taxon>
        <taxon>Noctuidae</taxon>
        <taxon>Noctuinae</taxon>
        <taxon>Hadenini</taxon>
        <taxon>Mythimna</taxon>
    </lineage>
</organism>
<reference evidence="1" key="1">
    <citation type="submission" date="2023-03" db="EMBL/GenBank/DDBJ databases">
        <title>Chromosome-level genomes of two armyworms, Mythimna separata and Mythimna loreyi, provide insights into the biosynthesis and reception of sex pheromones.</title>
        <authorList>
            <person name="Zhao H."/>
        </authorList>
    </citation>
    <scope>NUCLEOTIDE SEQUENCE</scope>
    <source>
        <strain evidence="1">BeijingLab</strain>
    </source>
</reference>
<name>A0ACC2Q780_9NEOP</name>
<keyword evidence="2" id="KW-1185">Reference proteome</keyword>
<proteinExistence type="predicted"/>
<evidence type="ECO:0000313" key="1">
    <source>
        <dbReference type="EMBL" id="KAJ8708669.1"/>
    </source>
</evidence>